<name>X1PKN0_9ZZZZ</name>
<evidence type="ECO:0000313" key="2">
    <source>
        <dbReference type="EMBL" id="GAI39605.1"/>
    </source>
</evidence>
<sequence length="30" mass="3490">HAYPLRFILVGILMDMIGIWIINVLFVFNA</sequence>
<accession>X1PKN0</accession>
<comment type="caution">
    <text evidence="2">The sequence shown here is derived from an EMBL/GenBank/DDBJ whole genome shotgun (WGS) entry which is preliminary data.</text>
</comment>
<organism evidence="2">
    <name type="scientific">marine sediment metagenome</name>
    <dbReference type="NCBI Taxonomy" id="412755"/>
    <lineage>
        <taxon>unclassified sequences</taxon>
        <taxon>metagenomes</taxon>
        <taxon>ecological metagenomes</taxon>
    </lineage>
</organism>
<evidence type="ECO:0000256" key="1">
    <source>
        <dbReference type="SAM" id="Phobius"/>
    </source>
</evidence>
<dbReference type="EMBL" id="BARV01025005">
    <property type="protein sequence ID" value="GAI39605.1"/>
    <property type="molecule type" value="Genomic_DNA"/>
</dbReference>
<proteinExistence type="predicted"/>
<dbReference type="AlphaFoldDB" id="X1PKN0"/>
<gene>
    <name evidence="2" type="ORF">S06H3_40705</name>
</gene>
<feature type="non-terminal residue" evidence="2">
    <location>
        <position position="1"/>
    </location>
</feature>
<feature type="transmembrane region" description="Helical" evidence="1">
    <location>
        <begin position="7"/>
        <end position="28"/>
    </location>
</feature>
<protein>
    <submittedName>
        <fullName evidence="2">Uncharacterized protein</fullName>
    </submittedName>
</protein>
<reference evidence="2" key="1">
    <citation type="journal article" date="2014" name="Front. Microbiol.">
        <title>High frequency of phylogenetically diverse reductive dehalogenase-homologous genes in deep subseafloor sedimentary metagenomes.</title>
        <authorList>
            <person name="Kawai M."/>
            <person name="Futagami T."/>
            <person name="Toyoda A."/>
            <person name="Takaki Y."/>
            <person name="Nishi S."/>
            <person name="Hori S."/>
            <person name="Arai W."/>
            <person name="Tsubouchi T."/>
            <person name="Morono Y."/>
            <person name="Uchiyama I."/>
            <person name="Ito T."/>
            <person name="Fujiyama A."/>
            <person name="Inagaki F."/>
            <person name="Takami H."/>
        </authorList>
    </citation>
    <scope>NUCLEOTIDE SEQUENCE</scope>
    <source>
        <strain evidence="2">Expedition CK06-06</strain>
    </source>
</reference>
<keyword evidence="1" id="KW-0472">Membrane</keyword>
<keyword evidence="1" id="KW-0812">Transmembrane</keyword>
<keyword evidence="1" id="KW-1133">Transmembrane helix</keyword>